<comment type="function">
    <text evidence="4 5">Catalyzes the cleavage of L-kynurenine (L-Kyn) and L-3-hydroxykynurenine (L-3OHKyn) into anthranilic acid (AA) and 3-hydroxyanthranilic acid (3-OHAA), respectively.</text>
</comment>
<comment type="pathway">
    <text evidence="4 5">Amino-acid degradation; L-kynurenine degradation; L-alanine and anthranilate from L-kynurenine: step 1/1.</text>
</comment>
<proteinExistence type="inferred from homology"/>
<dbReference type="PANTHER" id="PTHR14084">
    <property type="entry name" value="KYNURENINASE"/>
    <property type="match status" value="1"/>
</dbReference>
<dbReference type="Gene3D" id="3.40.640.10">
    <property type="entry name" value="Type I PLP-dependent aspartate aminotransferase-like (Major domain)"/>
    <property type="match status" value="1"/>
</dbReference>
<feature type="binding site" evidence="4">
    <location>
        <position position="320"/>
    </location>
    <ligand>
        <name>pyridoxal 5'-phosphate</name>
        <dbReference type="ChEBI" id="CHEBI:597326"/>
    </ligand>
</feature>
<dbReference type="SUPFAM" id="SSF53383">
    <property type="entry name" value="PLP-dependent transferases"/>
    <property type="match status" value="1"/>
</dbReference>
<reference evidence="6 7" key="1">
    <citation type="submission" date="2019-03" db="EMBL/GenBank/DDBJ databases">
        <title>Sequencing 23 genomes of Wallemia ichthyophaga.</title>
        <authorList>
            <person name="Gostincar C."/>
        </authorList>
    </citation>
    <scope>NUCLEOTIDE SEQUENCE [LARGE SCALE GENOMIC DNA]</scope>
    <source>
        <strain evidence="6 7">EXF-6200</strain>
    </source>
</reference>
<dbReference type="UniPathway" id="UPA00253">
    <property type="reaction ID" value="UER00329"/>
</dbReference>
<dbReference type="EMBL" id="SPOI01000051">
    <property type="protein sequence ID" value="TIB38726.1"/>
    <property type="molecule type" value="Genomic_DNA"/>
</dbReference>
<accession>A0A4T0KXB2</accession>
<dbReference type="GO" id="GO:0030170">
    <property type="term" value="F:pyridoxal phosphate binding"/>
    <property type="evidence" value="ECO:0007669"/>
    <property type="project" value="UniProtKB-UniRule"/>
</dbReference>
<comment type="catalytic activity">
    <reaction evidence="4 5">
        <text>L-kynurenine + H2O = anthranilate + L-alanine + H(+)</text>
        <dbReference type="Rhea" id="RHEA:16813"/>
        <dbReference type="ChEBI" id="CHEBI:15377"/>
        <dbReference type="ChEBI" id="CHEBI:15378"/>
        <dbReference type="ChEBI" id="CHEBI:16567"/>
        <dbReference type="ChEBI" id="CHEBI:57959"/>
        <dbReference type="ChEBI" id="CHEBI:57972"/>
        <dbReference type="EC" id="3.7.1.3"/>
    </reaction>
</comment>
<comment type="subcellular location">
    <subcellularLocation>
        <location evidence="4 5">Cytoplasm</location>
    </subcellularLocation>
</comment>
<dbReference type="GO" id="GO:0005737">
    <property type="term" value="C:cytoplasm"/>
    <property type="evidence" value="ECO:0007669"/>
    <property type="project" value="UniProtKB-SubCell"/>
</dbReference>
<comment type="catalytic activity">
    <reaction evidence="5">
        <text>3-hydroxy-L-kynurenine + H2O = 3-hydroxyanthranilate + L-alanine + H(+)</text>
        <dbReference type="Rhea" id="RHEA:25143"/>
        <dbReference type="ChEBI" id="CHEBI:15377"/>
        <dbReference type="ChEBI" id="CHEBI:15378"/>
        <dbReference type="ChEBI" id="CHEBI:36559"/>
        <dbReference type="ChEBI" id="CHEBI:57972"/>
        <dbReference type="ChEBI" id="CHEBI:58125"/>
        <dbReference type="EC" id="3.7.1.3"/>
    </reaction>
</comment>
<dbReference type="Pfam" id="PF22580">
    <property type="entry name" value="KYNU_C"/>
    <property type="match status" value="1"/>
</dbReference>
<comment type="similarity">
    <text evidence="4 5">Belongs to the kynureninase family.</text>
</comment>
<evidence type="ECO:0000256" key="5">
    <source>
        <dbReference type="PIRNR" id="PIRNR038800"/>
    </source>
</evidence>
<dbReference type="GO" id="GO:0019805">
    <property type="term" value="P:quinolinate biosynthetic process"/>
    <property type="evidence" value="ECO:0007669"/>
    <property type="project" value="UniProtKB-UniRule"/>
</dbReference>
<evidence type="ECO:0000256" key="4">
    <source>
        <dbReference type="HAMAP-Rule" id="MF_03017"/>
    </source>
</evidence>
<feature type="binding site" evidence="4">
    <location>
        <position position="120"/>
    </location>
    <ligand>
        <name>pyridoxal 5'-phosphate</name>
        <dbReference type="ChEBI" id="CHEBI:597326"/>
    </ligand>
</feature>
<comment type="cofactor">
    <cofactor evidence="4 5">
        <name>pyridoxal 5'-phosphate</name>
        <dbReference type="ChEBI" id="CHEBI:597326"/>
    </cofactor>
</comment>
<feature type="binding site" evidence="4">
    <location>
        <position position="204"/>
    </location>
    <ligand>
        <name>pyridoxal 5'-phosphate</name>
        <dbReference type="ChEBI" id="CHEBI:597326"/>
    </ligand>
</feature>
<dbReference type="Gene3D" id="3.90.1150.10">
    <property type="entry name" value="Aspartate Aminotransferase, domain 1"/>
    <property type="match status" value="1"/>
</dbReference>
<dbReference type="HAMAP" id="MF_01970">
    <property type="entry name" value="Kynureninase"/>
    <property type="match status" value="1"/>
</dbReference>
<dbReference type="GO" id="GO:0043420">
    <property type="term" value="P:anthranilate metabolic process"/>
    <property type="evidence" value="ECO:0007669"/>
    <property type="project" value="UniProtKB-UniRule"/>
</dbReference>
<dbReference type="PIRSF" id="PIRSF038800">
    <property type="entry name" value="KYNU"/>
    <property type="match status" value="1"/>
</dbReference>
<dbReference type="EC" id="3.7.1.3" evidence="4 5"/>
<dbReference type="InterPro" id="IPR010111">
    <property type="entry name" value="Kynureninase"/>
</dbReference>
<keyword evidence="2 4" id="KW-0378">Hydrolase</keyword>
<feature type="binding site" evidence="4">
    <location>
        <position position="236"/>
    </location>
    <ligand>
        <name>pyridoxal 5'-phosphate</name>
        <dbReference type="ChEBI" id="CHEBI:597326"/>
    </ligand>
</feature>
<dbReference type="OrthoDB" id="5978656at2759"/>
<evidence type="ECO:0000256" key="3">
    <source>
        <dbReference type="ARBA" id="ARBA00022898"/>
    </source>
</evidence>
<dbReference type="InterPro" id="IPR015422">
    <property type="entry name" value="PyrdxlP-dep_Trfase_small"/>
</dbReference>
<sequence length="450" mass="50834">MSELREYLDKITDDDLINPDHSVHLDNLDSLSNFRQEFHLPCKRADAEITYLCGNSLGLMPKRTQSLIAEELDVWKTRAVEGHFDHPYQRPWKSCDELVKGSLAAIVGANADEVAAMGQLTSNLHKLLITFYKPSAQRYKIVFEDNAFPSDNYALNSHAYLHNLNPDDALIRVKPRSGESTLRTQDILSTLEEHGNEVALVMFSGVHFYTGQLFDIPTITSHAKSFGAYVGWDLAHAVGNVPLKLHEWNVDFAVWCSYKYLNSSPGGIAGIFIHESQTQSQCQADHRRLEGWWGHDPETRFEMGPHFSPSLGASAWMVSNTPVLTLIALYASLQLFDEAGMENLRAKSVALTGYMERLLKYSKHYTDSSNVEHKQFTIITPSNPSERGAQLSLKFNKDYMLFYNEQLQIHGVVGDDRKPEVIRLAPAPLYNSFRDVHKAVSALDKILDDF</sequence>
<keyword evidence="3 4" id="KW-0663">Pyridoxal phosphate</keyword>
<protein>
    <recommendedName>
        <fullName evidence="4 5">Kynureninase</fullName>
        <ecNumber evidence="4 5">3.7.1.3</ecNumber>
    </recommendedName>
    <alternativeName>
        <fullName evidence="4">Biosynthesis of nicotinic acid protein 5</fullName>
    </alternativeName>
    <alternativeName>
        <fullName evidence="4">L-kynurenine hydrolase</fullName>
    </alternativeName>
</protein>
<name>A0A4T0KXB2_WALIC</name>
<feature type="binding site" evidence="4">
    <location>
        <begin position="148"/>
        <end position="151"/>
    </location>
    <ligand>
        <name>pyridoxal 5'-phosphate</name>
        <dbReference type="ChEBI" id="CHEBI:597326"/>
    </ligand>
</feature>
<comment type="pathway">
    <text evidence="4 5">Cofactor biosynthesis; NAD(+) biosynthesis; quinolinate from L-kynurenine: step 2/3.</text>
</comment>
<keyword evidence="4 5" id="KW-0963">Cytoplasm</keyword>
<evidence type="ECO:0000313" key="7">
    <source>
        <dbReference type="Proteomes" id="UP000310689"/>
    </source>
</evidence>
<feature type="binding site" evidence="4">
    <location>
        <position position="292"/>
    </location>
    <ligand>
        <name>pyridoxal 5'-phosphate</name>
        <dbReference type="ChEBI" id="CHEBI:597326"/>
    </ligand>
</feature>
<feature type="binding site" evidence="4">
    <location>
        <position position="233"/>
    </location>
    <ligand>
        <name>pyridoxal 5'-phosphate</name>
        <dbReference type="ChEBI" id="CHEBI:597326"/>
    </ligand>
</feature>
<dbReference type="GO" id="GO:0097053">
    <property type="term" value="P:L-kynurenine catabolic process"/>
    <property type="evidence" value="ECO:0007669"/>
    <property type="project" value="UniProtKB-UniRule"/>
</dbReference>
<dbReference type="InterPro" id="IPR015421">
    <property type="entry name" value="PyrdxlP-dep_Trfase_major"/>
</dbReference>
<gene>
    <name evidence="4" type="primary">BNA5</name>
    <name evidence="6" type="ORF">E3P86_01463</name>
</gene>
<dbReference type="NCBIfam" id="TIGR01814">
    <property type="entry name" value="kynureninase"/>
    <property type="match status" value="1"/>
</dbReference>
<dbReference type="GO" id="GO:0034354">
    <property type="term" value="P:'de novo' NAD+ biosynthetic process from L-tryptophan"/>
    <property type="evidence" value="ECO:0007669"/>
    <property type="project" value="UniProtKB-UniRule"/>
</dbReference>
<dbReference type="FunFam" id="3.40.640.10:FF:000031">
    <property type="entry name" value="Kynureninase"/>
    <property type="match status" value="1"/>
</dbReference>
<organism evidence="6 7">
    <name type="scientific">Wallemia ichthyophaga</name>
    <dbReference type="NCBI Taxonomy" id="245174"/>
    <lineage>
        <taxon>Eukaryota</taxon>
        <taxon>Fungi</taxon>
        <taxon>Dikarya</taxon>
        <taxon>Basidiomycota</taxon>
        <taxon>Wallemiomycotina</taxon>
        <taxon>Wallemiomycetes</taxon>
        <taxon>Wallemiales</taxon>
        <taxon>Wallemiaceae</taxon>
        <taxon>Wallemia</taxon>
    </lineage>
</organism>
<keyword evidence="1 4" id="KW-0662">Pyridine nucleotide biosynthesis</keyword>
<dbReference type="UniPathway" id="UPA00334">
    <property type="reaction ID" value="UER00455"/>
</dbReference>
<comment type="subunit">
    <text evidence="4 5">Homodimer.</text>
</comment>
<dbReference type="PANTHER" id="PTHR14084:SF0">
    <property type="entry name" value="KYNURENINASE"/>
    <property type="match status" value="1"/>
</dbReference>
<comment type="caution">
    <text evidence="6">The sequence shown here is derived from an EMBL/GenBank/DDBJ whole genome shotgun (WGS) entry which is preliminary data.</text>
</comment>
<dbReference type="Proteomes" id="UP000310689">
    <property type="component" value="Unassembled WGS sequence"/>
</dbReference>
<dbReference type="AlphaFoldDB" id="A0A4T0KXB2"/>
<feature type="binding site" evidence="4">
    <location>
        <position position="258"/>
    </location>
    <ligand>
        <name>pyridoxal 5'-phosphate</name>
        <dbReference type="ChEBI" id="CHEBI:597326"/>
    </ligand>
</feature>
<dbReference type="InterPro" id="IPR015424">
    <property type="entry name" value="PyrdxlP-dep_Trfase"/>
</dbReference>
<feature type="modified residue" description="N6-(pyridoxal phosphate)lysine" evidence="4">
    <location>
        <position position="259"/>
    </location>
</feature>
<dbReference type="GO" id="GO:0030429">
    <property type="term" value="F:kynureninase activity"/>
    <property type="evidence" value="ECO:0007669"/>
    <property type="project" value="UniProtKB-UniRule"/>
</dbReference>
<evidence type="ECO:0000256" key="2">
    <source>
        <dbReference type="ARBA" id="ARBA00022801"/>
    </source>
</evidence>
<feature type="binding site" evidence="4">
    <location>
        <position position="121"/>
    </location>
    <ligand>
        <name>pyridoxal 5'-phosphate</name>
        <dbReference type="ChEBI" id="CHEBI:597326"/>
    </ligand>
</feature>
<evidence type="ECO:0000313" key="6">
    <source>
        <dbReference type="EMBL" id="TIB38726.1"/>
    </source>
</evidence>
<evidence type="ECO:0000256" key="1">
    <source>
        <dbReference type="ARBA" id="ARBA00022642"/>
    </source>
</evidence>
<dbReference type="GO" id="GO:0019441">
    <property type="term" value="P:L-tryptophan catabolic process to kynurenine"/>
    <property type="evidence" value="ECO:0007669"/>
    <property type="project" value="TreeGrafter"/>
</dbReference>